<feature type="compositionally biased region" description="Acidic residues" evidence="1">
    <location>
        <begin position="210"/>
        <end position="221"/>
    </location>
</feature>
<accession>Q91TQ3</accession>
<feature type="region of interest" description="Disordered" evidence="1">
    <location>
        <begin position="93"/>
        <end position="126"/>
    </location>
</feature>
<evidence type="ECO:0000256" key="1">
    <source>
        <dbReference type="SAM" id="MobiDB-lite"/>
    </source>
</evidence>
<sequence>MWGIRPVNCLGVLGLAAFWYFGYRWILRRRRRNSLSDRVCRIIAEVEAERNLRRERGAHEKWTRESERRWEHAIRQAVATAAAAALETSVPPVLGLETSNGPGACGSASREERPSSSPSPEPEDSFEAWLETADFVESASALRDIRRCAARARDHARESRRTGSPTSELAVQATDGLLRGLEEVLREQLEERLSRRSLPGPERRDVLAETADEGGDDDADDDGLRLNR</sequence>
<feature type="region of interest" description="Disordered" evidence="1">
    <location>
        <begin position="192"/>
        <end position="228"/>
    </location>
</feature>
<protein>
    <submittedName>
        <fullName evidence="3">T40</fullName>
    </submittedName>
</protein>
<keyword evidence="2" id="KW-1133">Transmembrane helix</keyword>
<dbReference type="RefSeq" id="NP_116389.1">
    <property type="nucleotide sequence ID" value="NC_002794.1"/>
</dbReference>
<organismHost>
    <name type="scientific">Tupaia belangeri</name>
    <name type="common">Common tree shrew</name>
    <name type="synonym">Tupaia glis belangeri</name>
    <dbReference type="NCBI Taxonomy" id="37347"/>
</organismHost>
<dbReference type="Proteomes" id="UP000137095">
    <property type="component" value="Segment"/>
</dbReference>
<evidence type="ECO:0000256" key="2">
    <source>
        <dbReference type="SAM" id="Phobius"/>
    </source>
</evidence>
<dbReference type="KEGG" id="vg:921236"/>
<evidence type="ECO:0000313" key="4">
    <source>
        <dbReference type="Proteomes" id="UP000137095"/>
    </source>
</evidence>
<organism evidence="3 4">
    <name type="scientific">Tupaiid herpesvirus 1 (strain 1)</name>
    <name type="common">TuHV-1</name>
    <name type="synonym">Herpesvirus tupaia (strain 1)</name>
    <dbReference type="NCBI Taxonomy" id="10397"/>
    <lineage>
        <taxon>Viruses</taxon>
        <taxon>Duplodnaviria</taxon>
        <taxon>Heunggongvirae</taxon>
        <taxon>Peploviricota</taxon>
        <taxon>Herviviricetes</taxon>
        <taxon>Herpesvirales</taxon>
        <taxon>Orthoherpesviridae</taxon>
        <taxon>Betaherpesvirinae</taxon>
        <taxon>Quwivirus</taxon>
        <taxon>Quwivirus tupaiidbeta1</taxon>
    </lineage>
</organism>
<keyword evidence="4" id="KW-1185">Reference proteome</keyword>
<reference evidence="3 4" key="1">
    <citation type="journal article" date="2001" name="J. Virol.">
        <title>Analysis and characterization of the complete genome of tupaia (tree shrew) herpesvirus.</title>
        <authorList>
            <person name="Bahr U."/>
            <person name="Darai G."/>
        </authorList>
    </citation>
    <scope>NUCLEOTIDE SEQUENCE [LARGE SCALE GENOMIC DNA]</scope>
    <source>
        <strain evidence="3">2</strain>
    </source>
</reference>
<keyword evidence="2" id="KW-0472">Membrane</keyword>
<evidence type="ECO:0000313" key="3">
    <source>
        <dbReference type="EMBL" id="AAK57084.1"/>
    </source>
</evidence>
<name>Q91TQ3_TUHV1</name>
<keyword evidence="2" id="KW-0812">Transmembrane</keyword>
<feature type="transmembrane region" description="Helical" evidence="2">
    <location>
        <begin position="6"/>
        <end position="26"/>
    </location>
</feature>
<dbReference type="EMBL" id="AF281817">
    <property type="protein sequence ID" value="AAK57084.1"/>
    <property type="molecule type" value="Genomic_DNA"/>
</dbReference>
<dbReference type="GeneID" id="921236"/>
<proteinExistence type="predicted"/>